<accession>A0A834XL96</accession>
<evidence type="ECO:0000313" key="2">
    <source>
        <dbReference type="Proteomes" id="UP000634136"/>
    </source>
</evidence>
<organism evidence="1 2">
    <name type="scientific">Senna tora</name>
    <dbReference type="NCBI Taxonomy" id="362788"/>
    <lineage>
        <taxon>Eukaryota</taxon>
        <taxon>Viridiplantae</taxon>
        <taxon>Streptophyta</taxon>
        <taxon>Embryophyta</taxon>
        <taxon>Tracheophyta</taxon>
        <taxon>Spermatophyta</taxon>
        <taxon>Magnoliopsida</taxon>
        <taxon>eudicotyledons</taxon>
        <taxon>Gunneridae</taxon>
        <taxon>Pentapetalae</taxon>
        <taxon>rosids</taxon>
        <taxon>fabids</taxon>
        <taxon>Fabales</taxon>
        <taxon>Fabaceae</taxon>
        <taxon>Caesalpinioideae</taxon>
        <taxon>Cassia clade</taxon>
        <taxon>Senna</taxon>
    </lineage>
</organism>
<evidence type="ECO:0000313" key="1">
    <source>
        <dbReference type="EMBL" id="KAF7845278.1"/>
    </source>
</evidence>
<comment type="caution">
    <text evidence="1">The sequence shown here is derived from an EMBL/GenBank/DDBJ whole genome shotgun (WGS) entry which is preliminary data.</text>
</comment>
<dbReference type="EMBL" id="JAAIUW010000001">
    <property type="protein sequence ID" value="KAF7845278.1"/>
    <property type="molecule type" value="Genomic_DNA"/>
</dbReference>
<dbReference type="AlphaFoldDB" id="A0A834XL96"/>
<proteinExistence type="predicted"/>
<dbReference type="Proteomes" id="UP000634136">
    <property type="component" value="Unassembled WGS sequence"/>
</dbReference>
<gene>
    <name evidence="1" type="ORF">G2W53_002183</name>
</gene>
<reference evidence="1" key="1">
    <citation type="submission" date="2020-09" db="EMBL/GenBank/DDBJ databases">
        <title>Genome-Enabled Discovery of Anthraquinone Biosynthesis in Senna tora.</title>
        <authorList>
            <person name="Kang S.-H."/>
            <person name="Pandey R.P."/>
            <person name="Lee C.-M."/>
            <person name="Sim J.-S."/>
            <person name="Jeong J.-T."/>
            <person name="Choi B.-S."/>
            <person name="Jung M."/>
            <person name="Ginzburg D."/>
            <person name="Zhao K."/>
            <person name="Won S.Y."/>
            <person name="Oh T.-J."/>
            <person name="Yu Y."/>
            <person name="Kim N.-H."/>
            <person name="Lee O.R."/>
            <person name="Lee T.-H."/>
            <person name="Bashyal P."/>
            <person name="Kim T.-S."/>
            <person name="Lee W.-H."/>
            <person name="Kawkins C."/>
            <person name="Kim C.-K."/>
            <person name="Kim J.S."/>
            <person name="Ahn B.O."/>
            <person name="Rhee S.Y."/>
            <person name="Sohng J.K."/>
        </authorList>
    </citation>
    <scope>NUCLEOTIDE SEQUENCE</scope>
    <source>
        <tissue evidence="1">Leaf</tissue>
    </source>
</reference>
<name>A0A834XL96_9FABA</name>
<keyword evidence="2" id="KW-1185">Reference proteome</keyword>
<protein>
    <submittedName>
        <fullName evidence="1">Uncharacterized protein</fullName>
    </submittedName>
</protein>
<sequence length="92" mass="10838">MKQKQEHQNSSQKLQWNRLNLCAGILEEWFFLTTIWPPQAIAMKGMAATTRTHSVGSNENEKTIVEIIDQLKKKCSRRMFRVQEERLRFGLC</sequence>